<dbReference type="SUPFAM" id="SSF53774">
    <property type="entry name" value="Glutaminase/Asparaginase"/>
    <property type="match status" value="1"/>
</dbReference>
<organism evidence="1 2">
    <name type="scientific">Halorubrum tibetense</name>
    <dbReference type="NCBI Taxonomy" id="175631"/>
    <lineage>
        <taxon>Archaea</taxon>
        <taxon>Methanobacteriati</taxon>
        <taxon>Methanobacteriota</taxon>
        <taxon>Stenosarchaea group</taxon>
        <taxon>Halobacteria</taxon>
        <taxon>Halobacteriales</taxon>
        <taxon>Haloferacaceae</taxon>
        <taxon>Halorubrum</taxon>
    </lineage>
</organism>
<keyword evidence="2" id="KW-1185">Reference proteome</keyword>
<evidence type="ECO:0000313" key="1">
    <source>
        <dbReference type="EMBL" id="MFC6755133.1"/>
    </source>
</evidence>
<dbReference type="Gene3D" id="3.40.50.40">
    <property type="match status" value="1"/>
</dbReference>
<gene>
    <name evidence="1" type="ORF">ACFQEU_16930</name>
</gene>
<dbReference type="InterPro" id="IPR036152">
    <property type="entry name" value="Asp/glu_Ase-like_sf"/>
</dbReference>
<name>A0ABD5SIQ6_9EURY</name>
<evidence type="ECO:0000313" key="2">
    <source>
        <dbReference type="Proteomes" id="UP001596442"/>
    </source>
</evidence>
<feature type="non-terminal residue" evidence="1">
    <location>
        <position position="1"/>
    </location>
</feature>
<dbReference type="InterPro" id="IPR027473">
    <property type="entry name" value="L-asparaginase_C"/>
</dbReference>
<comment type="caution">
    <text evidence="1">The sequence shown here is derived from an EMBL/GenBank/DDBJ whole genome shotgun (WGS) entry which is preliminary data.</text>
</comment>
<dbReference type="Proteomes" id="UP001596442">
    <property type="component" value="Unassembled WGS sequence"/>
</dbReference>
<sequence>GTPGGAVTLADHGVVFASDLPAAKARVGLALGLAAGLSREELPRLFAPK</sequence>
<dbReference type="AlphaFoldDB" id="A0ABD5SIQ6"/>
<accession>A0ABD5SIQ6</accession>
<reference evidence="1 2" key="1">
    <citation type="journal article" date="2019" name="Int. J. Syst. Evol. Microbiol.">
        <title>The Global Catalogue of Microorganisms (GCM) 10K type strain sequencing project: providing services to taxonomists for standard genome sequencing and annotation.</title>
        <authorList>
            <consortium name="The Broad Institute Genomics Platform"/>
            <consortium name="The Broad Institute Genome Sequencing Center for Infectious Disease"/>
            <person name="Wu L."/>
            <person name="Ma J."/>
        </authorList>
    </citation>
    <scope>NUCLEOTIDE SEQUENCE [LARGE SCALE GENOMIC DNA]</scope>
    <source>
        <strain evidence="1 2">CGMCC 1.3239</strain>
    </source>
</reference>
<proteinExistence type="predicted"/>
<protein>
    <submittedName>
        <fullName evidence="1">Asparaginase</fullName>
    </submittedName>
</protein>
<dbReference type="EMBL" id="JBHSWW010000555">
    <property type="protein sequence ID" value="MFC6755133.1"/>
    <property type="molecule type" value="Genomic_DNA"/>
</dbReference>